<evidence type="ECO:0000256" key="1">
    <source>
        <dbReference type="SAM" id="MobiDB-lite"/>
    </source>
</evidence>
<protein>
    <submittedName>
        <fullName evidence="2">Uncharacterized protein</fullName>
    </submittedName>
</protein>
<feature type="compositionally biased region" description="Acidic residues" evidence="1">
    <location>
        <begin position="57"/>
        <end position="66"/>
    </location>
</feature>
<dbReference type="Proteomes" id="UP000247892">
    <property type="component" value="Unassembled WGS sequence"/>
</dbReference>
<reference evidence="2 3" key="1">
    <citation type="submission" date="2016-07" db="EMBL/GenBank/DDBJ databases">
        <title>Draft genome sequence of Prauserella sp. YIM 121212, isolated from alkaline soil.</title>
        <authorList>
            <person name="Ruckert C."/>
            <person name="Albersmeier A."/>
            <person name="Jiang C.-L."/>
            <person name="Jiang Y."/>
            <person name="Kalinowski J."/>
            <person name="Schneider O."/>
            <person name="Winkler A."/>
            <person name="Zotchev S.B."/>
        </authorList>
    </citation>
    <scope>NUCLEOTIDE SEQUENCE [LARGE SCALE GENOMIC DNA]</scope>
    <source>
        <strain evidence="2 3">YIM 121212</strain>
    </source>
</reference>
<sequence length="138" mass="14592">MSEQEIPQRPPTSGPGSGVAAWREYAAAVTDSPAESWASLSREEIIDLLAAEGVEGAPEEQVETDSDAAPAEQAPVDEPEPSADGTNGPAEGEAPAADVKERPAAQPTPDRPAGARRPVWMVPTADGWVPEHHLQRRR</sequence>
<dbReference type="AlphaFoldDB" id="A0A318LF54"/>
<organism evidence="2 3">
    <name type="scientific">Prauserella flavalba</name>
    <dbReference type="NCBI Taxonomy" id="1477506"/>
    <lineage>
        <taxon>Bacteria</taxon>
        <taxon>Bacillati</taxon>
        <taxon>Actinomycetota</taxon>
        <taxon>Actinomycetes</taxon>
        <taxon>Pseudonocardiales</taxon>
        <taxon>Pseudonocardiaceae</taxon>
        <taxon>Prauserella</taxon>
    </lineage>
</organism>
<name>A0A318LF54_9PSEU</name>
<proteinExistence type="predicted"/>
<dbReference type="RefSeq" id="WP_110344028.1">
    <property type="nucleotide sequence ID" value="NZ_MASU01000028.1"/>
</dbReference>
<gene>
    <name evidence="2" type="ORF">BA062_37720</name>
</gene>
<dbReference type="EMBL" id="MASU01000028">
    <property type="protein sequence ID" value="PXY17352.1"/>
    <property type="molecule type" value="Genomic_DNA"/>
</dbReference>
<feature type="compositionally biased region" description="Basic and acidic residues" evidence="1">
    <location>
        <begin position="129"/>
        <end position="138"/>
    </location>
</feature>
<accession>A0A318LF54</accession>
<dbReference type="OrthoDB" id="9850691at2"/>
<keyword evidence="3" id="KW-1185">Reference proteome</keyword>
<comment type="caution">
    <text evidence="2">The sequence shown here is derived from an EMBL/GenBank/DDBJ whole genome shotgun (WGS) entry which is preliminary data.</text>
</comment>
<feature type="region of interest" description="Disordered" evidence="1">
    <location>
        <begin position="50"/>
        <end position="138"/>
    </location>
</feature>
<evidence type="ECO:0000313" key="3">
    <source>
        <dbReference type="Proteomes" id="UP000247892"/>
    </source>
</evidence>
<evidence type="ECO:0000313" key="2">
    <source>
        <dbReference type="EMBL" id="PXY17352.1"/>
    </source>
</evidence>